<comment type="pathway">
    <text evidence="9">Nucleotide-sugar biosynthesis; UDP-4-deoxy-4-formamido-beta-L-arabinose biosynthesis; UDP-4-deoxy-4-formamido-beta-L-arabinose from UDP-alpha-D-glucuronate: step 2/3.</text>
</comment>
<dbReference type="EMBL" id="JALIGE010000074">
    <property type="protein sequence ID" value="MCS2162191.1"/>
    <property type="molecule type" value="Genomic_DNA"/>
</dbReference>
<protein>
    <recommendedName>
        <fullName evidence="9">UDP-4-amino-4-deoxy-L-arabinose--oxoglutarate aminotransferase</fullName>
        <ecNumber evidence="9">2.6.1.87</ecNumber>
    </recommendedName>
    <alternativeName>
        <fullName evidence="9">UDP-(beta-L-threo-pentapyranosyl-4''-ulose diphosphate) aminotransferase</fullName>
        <shortName evidence="9">UDP-Ara4O aminotransferase</shortName>
    </alternativeName>
    <alternativeName>
        <fullName evidence="9">UDP-4-amino-4-deoxy-L-arabinose aminotransferase</fullName>
    </alternativeName>
</protein>
<evidence type="ECO:0000256" key="6">
    <source>
        <dbReference type="ARBA" id="ARBA00022985"/>
    </source>
</evidence>
<keyword evidence="11" id="KW-1185">Reference proteome</keyword>
<dbReference type="SUPFAM" id="SSF53383">
    <property type="entry name" value="PLP-dependent transferases"/>
    <property type="match status" value="1"/>
</dbReference>
<keyword evidence="2 9" id="KW-0441">Lipid A biosynthesis</keyword>
<keyword evidence="8 9" id="KW-0046">Antibiotic resistance</keyword>
<sequence>MSEFLPFSRPSMGDEEFNALKEVLQSGWITTGPKNAQLEDAFCTLTGNRHAIAVSSATGGMHVTLMALGMGPGDEVITPSQTWVSTLNMIELLGATPVMIDVDHDTLMITPEAVAAAITPRTKAIIPVHYAGAPFDIDGIYAVAEQHGIPVIEDAAHAAGTLYKGQHVGGKGTAIFSFHAIKNMTCAEGGLVVTDNDALAQRIRSLKFHGLGVDAYDRQTHGRAPQAEVISPGFKYNLADINAALALVQLGKLPQANQRRSEIAQRYLTELADTPFQPLAIPAWSHLHAWHLFIIRVDETRCGISRDGLMEQLKAQGIGTGLHFRAAHTQKYYRERYPHISLPNTEWNSARICSLPLFPDMTHDDTTRVISALHQLAGR</sequence>
<reference evidence="10 11" key="1">
    <citation type="submission" date="2022-04" db="EMBL/GenBank/DDBJ databases">
        <title>Proposal of a three novel species of Scandinavium, Scandinavium hiltneri, Scandinavium manionii, Scandinavium tedordense.</title>
        <authorList>
            <person name="Maddock D.W."/>
            <person name="Brady C.L."/>
            <person name="Denman S."/>
            <person name="Arnold D."/>
        </authorList>
    </citation>
    <scope>NUCLEOTIDE SEQUENCE [LARGE SCALE GENOMIC DNA]</scope>
    <source>
        <strain evidence="10 11">H11S7</strain>
    </source>
</reference>
<keyword evidence="5 9" id="KW-0663">Pyridoxal phosphate</keyword>
<dbReference type="CDD" id="cd00616">
    <property type="entry name" value="AHBA_syn"/>
    <property type="match status" value="1"/>
</dbReference>
<comment type="catalytic activity">
    <reaction evidence="9">
        <text>UDP-4-amino-4-deoxy-beta-L-arabinose + 2-oxoglutarate = UDP-beta-L-threo-pentopyranos-4-ulose + L-glutamate</text>
        <dbReference type="Rhea" id="RHEA:24710"/>
        <dbReference type="ChEBI" id="CHEBI:16810"/>
        <dbReference type="ChEBI" id="CHEBI:29985"/>
        <dbReference type="ChEBI" id="CHEBI:58708"/>
        <dbReference type="ChEBI" id="CHEBI:58710"/>
        <dbReference type="EC" id="2.6.1.87"/>
    </reaction>
</comment>
<dbReference type="InterPro" id="IPR015424">
    <property type="entry name" value="PyrdxlP-dep_Trfase"/>
</dbReference>
<dbReference type="InterPro" id="IPR022850">
    <property type="entry name" value="ArnB_NH2Trfase"/>
</dbReference>
<dbReference type="Gene3D" id="3.90.1150.10">
    <property type="entry name" value="Aspartate Aminotransferase, domain 1"/>
    <property type="match status" value="1"/>
</dbReference>
<dbReference type="RefSeq" id="WP_258988760.1">
    <property type="nucleotide sequence ID" value="NZ_JALIGE010000074.1"/>
</dbReference>
<organism evidence="10 11">
    <name type="scientific">Scandinavium hiltneri</name>
    <dbReference type="NCBI Taxonomy" id="2926519"/>
    <lineage>
        <taxon>Bacteria</taxon>
        <taxon>Pseudomonadati</taxon>
        <taxon>Pseudomonadota</taxon>
        <taxon>Gammaproteobacteria</taxon>
        <taxon>Enterobacterales</taxon>
        <taxon>Enterobacteriaceae</taxon>
        <taxon>Scandinavium</taxon>
    </lineage>
</organism>
<accession>A0ABT2E3B4</accession>
<dbReference type="Gene3D" id="3.40.640.10">
    <property type="entry name" value="Type I PLP-dependent aspartate aminotransferase-like (Major domain)"/>
    <property type="match status" value="1"/>
</dbReference>
<dbReference type="Pfam" id="PF01041">
    <property type="entry name" value="DegT_DnrJ_EryC1"/>
    <property type="match status" value="1"/>
</dbReference>
<keyword evidence="6 9" id="KW-0448">Lipopolysaccharide biosynthesis</keyword>
<evidence type="ECO:0000256" key="3">
    <source>
        <dbReference type="ARBA" id="ARBA00022576"/>
    </source>
</evidence>
<dbReference type="NCBIfam" id="NF008658">
    <property type="entry name" value="PRK11658.1"/>
    <property type="match status" value="1"/>
</dbReference>
<dbReference type="InterPro" id="IPR000653">
    <property type="entry name" value="DegT/StrS_aminotransferase"/>
</dbReference>
<evidence type="ECO:0000256" key="5">
    <source>
        <dbReference type="ARBA" id="ARBA00022898"/>
    </source>
</evidence>
<keyword evidence="3 9" id="KW-0032">Aminotransferase</keyword>
<feature type="modified residue" description="N6-(pyridoxal phosphate)lysine" evidence="9">
    <location>
        <position position="182"/>
    </location>
</feature>
<dbReference type="GO" id="GO:0099620">
    <property type="term" value="F:UDP-4-amino-4-deoxy-L-arabinose aminotransferase"/>
    <property type="evidence" value="ECO:0007669"/>
    <property type="project" value="UniProtKB-EC"/>
</dbReference>
<keyword evidence="4 9" id="KW-0808">Transferase</keyword>
<proteinExistence type="inferred from homology"/>
<comment type="cofactor">
    <cofactor evidence="9">
        <name>pyridoxal 5'-phosphate</name>
        <dbReference type="ChEBI" id="CHEBI:597326"/>
    </cofactor>
</comment>
<keyword evidence="7 9" id="KW-0443">Lipid metabolism</keyword>
<evidence type="ECO:0000313" key="11">
    <source>
        <dbReference type="Proteomes" id="UP001205357"/>
    </source>
</evidence>
<evidence type="ECO:0000313" key="10">
    <source>
        <dbReference type="EMBL" id="MCS2162191.1"/>
    </source>
</evidence>
<comment type="similarity">
    <text evidence="9">Belongs to the DegT/DnrJ/EryC1 family. ArnB subfamily.</text>
</comment>
<evidence type="ECO:0000256" key="8">
    <source>
        <dbReference type="ARBA" id="ARBA00023251"/>
    </source>
</evidence>
<comment type="subunit">
    <text evidence="9">Homodimer.</text>
</comment>
<dbReference type="Proteomes" id="UP001205357">
    <property type="component" value="Unassembled WGS sequence"/>
</dbReference>
<comment type="pathway">
    <text evidence="9">Bacterial outer membrane biogenesis; lipopolysaccharide biosynthesis.</text>
</comment>
<dbReference type="InterPro" id="IPR015421">
    <property type="entry name" value="PyrdxlP-dep_Trfase_major"/>
</dbReference>
<dbReference type="PIRSF" id="PIRSF000390">
    <property type="entry name" value="PLP_StrS"/>
    <property type="match status" value="1"/>
</dbReference>
<dbReference type="InterPro" id="IPR015422">
    <property type="entry name" value="PyrdxlP-dep_Trfase_small"/>
</dbReference>
<evidence type="ECO:0000256" key="9">
    <source>
        <dbReference type="HAMAP-Rule" id="MF_01167"/>
    </source>
</evidence>
<comment type="function">
    <text evidence="9">Catalyzes the conversion of UDP-4-keto-arabinose (UDP-Ara4O) to UDP-4-amino-4-deoxy-L-arabinose (UDP-L-Ara4N). The modified arabinose is attached to lipid A and is required for resistance to polymyxin and cationic antimicrobial peptides.</text>
</comment>
<dbReference type="PANTHER" id="PTHR30244">
    <property type="entry name" value="TRANSAMINASE"/>
    <property type="match status" value="1"/>
</dbReference>
<dbReference type="EC" id="2.6.1.87" evidence="9"/>
<evidence type="ECO:0000256" key="1">
    <source>
        <dbReference type="ARBA" id="ARBA00022516"/>
    </source>
</evidence>
<dbReference type="HAMAP" id="MF_01167">
    <property type="entry name" value="ArnB_transfer"/>
    <property type="match status" value="1"/>
</dbReference>
<comment type="caution">
    <text evidence="10">The sequence shown here is derived from an EMBL/GenBank/DDBJ whole genome shotgun (WGS) entry which is preliminary data.</text>
</comment>
<evidence type="ECO:0000256" key="7">
    <source>
        <dbReference type="ARBA" id="ARBA00023098"/>
    </source>
</evidence>
<keyword evidence="1 9" id="KW-0444">Lipid biosynthesis</keyword>
<evidence type="ECO:0000256" key="2">
    <source>
        <dbReference type="ARBA" id="ARBA00022556"/>
    </source>
</evidence>
<dbReference type="PANTHER" id="PTHR30244:SF41">
    <property type="entry name" value="UDP-4-AMINO-4-DEOXY-L-ARABINOSE--OXOGLUTARATE AMINOTRANSFERASE"/>
    <property type="match status" value="1"/>
</dbReference>
<gene>
    <name evidence="9 10" type="primary">arnB</name>
    <name evidence="10" type="ORF">MUU47_13905</name>
</gene>
<evidence type="ECO:0000256" key="4">
    <source>
        <dbReference type="ARBA" id="ARBA00022679"/>
    </source>
</evidence>
<name>A0ABT2E3B4_9ENTR</name>